<dbReference type="InterPro" id="IPR048365">
    <property type="entry name" value="TNP-like_RNaseH_N"/>
</dbReference>
<evidence type="ECO:0000313" key="4">
    <source>
        <dbReference type="EMBL" id="EZA47211.1"/>
    </source>
</evidence>
<feature type="domain" description="Transposable element P transposase-like RNase H" evidence="2">
    <location>
        <begin position="37"/>
        <end position="174"/>
    </location>
</feature>
<dbReference type="Proteomes" id="UP000053097">
    <property type="component" value="Unassembled WGS sequence"/>
</dbReference>
<feature type="domain" description="THAP9-like helix-turn-helix" evidence="1">
    <location>
        <begin position="1"/>
        <end position="31"/>
    </location>
</feature>
<accession>A0A026VUN6</accession>
<evidence type="ECO:0000259" key="1">
    <source>
        <dbReference type="Pfam" id="PF12017"/>
    </source>
</evidence>
<dbReference type="STRING" id="2015173.A0A026VUN6"/>
<dbReference type="Pfam" id="PF21787">
    <property type="entry name" value="TNP-like_RNaseH_N"/>
    <property type="match status" value="1"/>
</dbReference>
<reference evidence="4 5" key="1">
    <citation type="journal article" date="2014" name="Curr. Biol.">
        <title>The genome of the clonal raider ant Cerapachys biroi.</title>
        <authorList>
            <person name="Oxley P.R."/>
            <person name="Ji L."/>
            <person name="Fetter-Pruneda I."/>
            <person name="McKenzie S.K."/>
            <person name="Li C."/>
            <person name="Hu H."/>
            <person name="Zhang G."/>
            <person name="Kronauer D.J."/>
        </authorList>
    </citation>
    <scope>NUCLEOTIDE SEQUENCE [LARGE SCALE GENOMIC DNA]</scope>
</reference>
<dbReference type="EMBL" id="KK107921">
    <property type="protein sequence ID" value="EZA47211.1"/>
    <property type="molecule type" value="Genomic_DNA"/>
</dbReference>
<gene>
    <name evidence="4" type="ORF">X777_16473</name>
</gene>
<sequence>MTLHFYSPKVYKYVRQKFCSALPDSSALRSWYSTINCEPSFTSESFDALKKRVSEEKKVGKQVIVALMLDEISIKKGIQYLRDGKLRGYVDVGSGIETCDDIPLAKDALVFIAVVIDDSWKIPLGYFLVNGIDTSVNAGLIRNCLQRLDEIGVEVVSLTLDGPSQHFATVRELGATFDFIDPKPFFLHPSNKKKVNVIFDACHMLKLFRNCLGDIKELHDSEGKKIEWRFITTLAYLQEQKGLRAGNRLKIAHIQYWKMKIKVALAAQTLSSSVADAIEFCARDLGLSEFQGSEAMVRFIRCIDRLFDFLNSRNPFGKGFKAPLRPTNEFIWRPQILAELEYLKGIRNVEGKLM</sequence>
<dbReference type="Pfam" id="PF21788">
    <property type="entry name" value="TNP-like_GBD"/>
    <property type="match status" value="1"/>
</dbReference>
<evidence type="ECO:0000313" key="5">
    <source>
        <dbReference type="Proteomes" id="UP000053097"/>
    </source>
</evidence>
<evidence type="ECO:0000259" key="2">
    <source>
        <dbReference type="Pfam" id="PF21787"/>
    </source>
</evidence>
<keyword evidence="5" id="KW-1185">Reference proteome</keyword>
<dbReference type="OrthoDB" id="7551222at2759"/>
<evidence type="ECO:0000259" key="3">
    <source>
        <dbReference type="Pfam" id="PF21788"/>
    </source>
</evidence>
<feature type="domain" description="Transposable element P transposase-like GTP-binding insertion" evidence="3">
    <location>
        <begin position="202"/>
        <end position="323"/>
    </location>
</feature>
<proteinExistence type="predicted"/>
<dbReference type="Pfam" id="PF12017">
    <property type="entry name" value="Tnp_P_element"/>
    <property type="match status" value="1"/>
</dbReference>
<protein>
    <submittedName>
        <fullName evidence="4">THAP domain-containing protein</fullName>
    </submittedName>
</protein>
<dbReference type="InterPro" id="IPR021896">
    <property type="entry name" value="THAP9-like_HTH"/>
</dbReference>
<dbReference type="InterPro" id="IPR048366">
    <property type="entry name" value="TNP-like_GBD"/>
</dbReference>
<organism evidence="4 5">
    <name type="scientific">Ooceraea biroi</name>
    <name type="common">Clonal raider ant</name>
    <name type="synonym">Cerapachys biroi</name>
    <dbReference type="NCBI Taxonomy" id="2015173"/>
    <lineage>
        <taxon>Eukaryota</taxon>
        <taxon>Metazoa</taxon>
        <taxon>Ecdysozoa</taxon>
        <taxon>Arthropoda</taxon>
        <taxon>Hexapoda</taxon>
        <taxon>Insecta</taxon>
        <taxon>Pterygota</taxon>
        <taxon>Neoptera</taxon>
        <taxon>Endopterygota</taxon>
        <taxon>Hymenoptera</taxon>
        <taxon>Apocrita</taxon>
        <taxon>Aculeata</taxon>
        <taxon>Formicoidea</taxon>
        <taxon>Formicidae</taxon>
        <taxon>Dorylinae</taxon>
        <taxon>Ooceraea</taxon>
    </lineage>
</organism>
<name>A0A026VUN6_OOCBI</name>
<dbReference type="AlphaFoldDB" id="A0A026VUN6"/>